<keyword evidence="3" id="KW-1185">Reference proteome</keyword>
<dbReference type="RefSeq" id="WP_377577531.1">
    <property type="nucleotide sequence ID" value="NZ_JBHTKA010000001.1"/>
</dbReference>
<protein>
    <submittedName>
        <fullName evidence="2">Alpha/beta hydrolase</fullName>
    </submittedName>
</protein>
<organism evidence="2 3">
    <name type="scientific">Ohtaekwangia kribbensis</name>
    <dbReference type="NCBI Taxonomy" id="688913"/>
    <lineage>
        <taxon>Bacteria</taxon>
        <taxon>Pseudomonadati</taxon>
        <taxon>Bacteroidota</taxon>
        <taxon>Cytophagia</taxon>
        <taxon>Cytophagales</taxon>
        <taxon>Fulvivirgaceae</taxon>
        <taxon>Ohtaekwangia</taxon>
    </lineage>
</organism>
<dbReference type="SUPFAM" id="SSF53474">
    <property type="entry name" value="alpha/beta-Hydrolases"/>
    <property type="match status" value="1"/>
</dbReference>
<dbReference type="InterPro" id="IPR005645">
    <property type="entry name" value="FSH-like_dom"/>
</dbReference>
<evidence type="ECO:0000313" key="3">
    <source>
        <dbReference type="Proteomes" id="UP001597112"/>
    </source>
</evidence>
<comment type="caution">
    <text evidence="2">The sequence shown here is derived from an EMBL/GenBank/DDBJ whole genome shotgun (WGS) entry which is preliminary data.</text>
</comment>
<keyword evidence="2" id="KW-0378">Hydrolase</keyword>
<reference evidence="3" key="1">
    <citation type="journal article" date="2019" name="Int. J. Syst. Evol. Microbiol.">
        <title>The Global Catalogue of Microorganisms (GCM) 10K type strain sequencing project: providing services to taxonomists for standard genome sequencing and annotation.</title>
        <authorList>
            <consortium name="The Broad Institute Genomics Platform"/>
            <consortium name="The Broad Institute Genome Sequencing Center for Infectious Disease"/>
            <person name="Wu L."/>
            <person name="Ma J."/>
        </authorList>
    </citation>
    <scope>NUCLEOTIDE SEQUENCE [LARGE SCALE GENOMIC DNA]</scope>
    <source>
        <strain evidence="3">CCUG 58938</strain>
    </source>
</reference>
<name>A0ABW3K2S8_9BACT</name>
<sequence>MEQQELSFNCSARYYKLGAVTPATRQVWFVLHGYGQLAQYFIQKFKALEAHNVCVIAPEALSRFYLEDVTSRMQSGNNRVGATWMTKENRLMDIDNYIAYLDALYHKEIPAGINIPVTMLGFSQGSATVSRWVTHGNVNFQRLILWAGIFPPDMNFKESESILKDKETYLVYGKSDPFINDTRFAEMKSVSSTLGIEPTLIEFEGKHDIDTPTLLKFI</sequence>
<proteinExistence type="predicted"/>
<dbReference type="GO" id="GO:0016787">
    <property type="term" value="F:hydrolase activity"/>
    <property type="evidence" value="ECO:0007669"/>
    <property type="project" value="UniProtKB-KW"/>
</dbReference>
<dbReference type="Proteomes" id="UP001597112">
    <property type="component" value="Unassembled WGS sequence"/>
</dbReference>
<dbReference type="Pfam" id="PF03959">
    <property type="entry name" value="FSH1"/>
    <property type="match status" value="1"/>
</dbReference>
<feature type="domain" description="Serine hydrolase" evidence="1">
    <location>
        <begin position="30"/>
        <end position="209"/>
    </location>
</feature>
<dbReference type="Gene3D" id="3.40.50.1820">
    <property type="entry name" value="alpha/beta hydrolase"/>
    <property type="match status" value="1"/>
</dbReference>
<accession>A0ABW3K2S8</accession>
<evidence type="ECO:0000313" key="2">
    <source>
        <dbReference type="EMBL" id="MFD0999312.1"/>
    </source>
</evidence>
<evidence type="ECO:0000259" key="1">
    <source>
        <dbReference type="Pfam" id="PF03959"/>
    </source>
</evidence>
<dbReference type="InterPro" id="IPR029058">
    <property type="entry name" value="AB_hydrolase_fold"/>
</dbReference>
<gene>
    <name evidence="2" type="ORF">ACFQ21_08340</name>
</gene>
<dbReference type="EMBL" id="JBHTKA010000001">
    <property type="protein sequence ID" value="MFD0999312.1"/>
    <property type="molecule type" value="Genomic_DNA"/>
</dbReference>